<dbReference type="EMBL" id="HBIQ01109783">
    <property type="protein sequence ID" value="CAE0603067.1"/>
    <property type="molecule type" value="Transcribed_RNA"/>
</dbReference>
<organism evidence="1">
    <name type="scientific">Strombidinopsis acuminata</name>
    <dbReference type="NCBI Taxonomy" id="141414"/>
    <lineage>
        <taxon>Eukaryota</taxon>
        <taxon>Sar</taxon>
        <taxon>Alveolata</taxon>
        <taxon>Ciliophora</taxon>
        <taxon>Intramacronucleata</taxon>
        <taxon>Spirotrichea</taxon>
        <taxon>Choreotrichia</taxon>
        <taxon>Choreotrichida</taxon>
        <taxon>Strombidinopsidae</taxon>
        <taxon>Strombidinopsis</taxon>
    </lineage>
</organism>
<protein>
    <submittedName>
        <fullName evidence="1">Uncharacterized protein</fullName>
    </submittedName>
</protein>
<proteinExistence type="predicted"/>
<evidence type="ECO:0000313" key="1">
    <source>
        <dbReference type="EMBL" id="CAE0603067.1"/>
    </source>
</evidence>
<name>A0A7S3U5T9_9SPIT</name>
<reference evidence="1" key="1">
    <citation type="submission" date="2021-01" db="EMBL/GenBank/DDBJ databases">
        <authorList>
            <person name="Corre E."/>
            <person name="Pelletier E."/>
            <person name="Niang G."/>
            <person name="Scheremetjew M."/>
            <person name="Finn R."/>
            <person name="Kale V."/>
            <person name="Holt S."/>
            <person name="Cochrane G."/>
            <person name="Meng A."/>
            <person name="Brown T."/>
            <person name="Cohen L."/>
        </authorList>
    </citation>
    <scope>NUCLEOTIDE SEQUENCE</scope>
    <source>
        <strain evidence="1">SPMC142</strain>
    </source>
</reference>
<gene>
    <name evidence="1" type="ORF">SACU0126_LOCUS34834</name>
</gene>
<sequence>MRNKRKVREGAWNLQNKDINSAVGSSYAEQVNEAIETAPVETGYRANFEAGSSAPAASSNPFQFLIDIFNPTTTTTTTTPPPNPIEAFFKGLR</sequence>
<accession>A0A7S3U5T9</accession>
<dbReference type="AlphaFoldDB" id="A0A7S3U5T9"/>